<evidence type="ECO:0000256" key="1">
    <source>
        <dbReference type="SAM" id="MobiDB-lite"/>
    </source>
</evidence>
<feature type="region of interest" description="Disordered" evidence="1">
    <location>
        <begin position="1"/>
        <end position="20"/>
    </location>
</feature>
<accession>A0AAP0KQ46</accession>
<name>A0AAP0KQ46_9MAGN</name>
<dbReference type="AlphaFoldDB" id="A0AAP0KQ46"/>
<dbReference type="EMBL" id="JBBNAE010000001">
    <property type="protein sequence ID" value="KAK9155764.1"/>
    <property type="molecule type" value="Genomic_DNA"/>
</dbReference>
<keyword evidence="3" id="KW-1185">Reference proteome</keyword>
<proteinExistence type="predicted"/>
<protein>
    <submittedName>
        <fullName evidence="2">Uncharacterized protein</fullName>
    </submittedName>
</protein>
<reference evidence="2 3" key="1">
    <citation type="submission" date="2024-01" db="EMBL/GenBank/DDBJ databases">
        <title>Genome assemblies of Stephania.</title>
        <authorList>
            <person name="Yang L."/>
        </authorList>
    </citation>
    <scope>NUCLEOTIDE SEQUENCE [LARGE SCALE GENOMIC DNA]</scope>
    <source>
        <strain evidence="2">QJT</strain>
        <tissue evidence="2">Leaf</tissue>
    </source>
</reference>
<sequence>MMKDVRMLTTGCTPPQRRTFRRGHDVTCGVQTSRHKAITPPKTLPTSYMCIEMRVAGSHFTNQASQGLTTSPSTHYYSGTENGH</sequence>
<evidence type="ECO:0000313" key="2">
    <source>
        <dbReference type="EMBL" id="KAK9155764.1"/>
    </source>
</evidence>
<evidence type="ECO:0000313" key="3">
    <source>
        <dbReference type="Proteomes" id="UP001417504"/>
    </source>
</evidence>
<feature type="region of interest" description="Disordered" evidence="1">
    <location>
        <begin position="62"/>
        <end position="84"/>
    </location>
</feature>
<dbReference type="Proteomes" id="UP001417504">
    <property type="component" value="Unassembled WGS sequence"/>
</dbReference>
<organism evidence="2 3">
    <name type="scientific">Stephania japonica</name>
    <dbReference type="NCBI Taxonomy" id="461633"/>
    <lineage>
        <taxon>Eukaryota</taxon>
        <taxon>Viridiplantae</taxon>
        <taxon>Streptophyta</taxon>
        <taxon>Embryophyta</taxon>
        <taxon>Tracheophyta</taxon>
        <taxon>Spermatophyta</taxon>
        <taxon>Magnoliopsida</taxon>
        <taxon>Ranunculales</taxon>
        <taxon>Menispermaceae</taxon>
        <taxon>Menispermoideae</taxon>
        <taxon>Cissampelideae</taxon>
        <taxon>Stephania</taxon>
    </lineage>
</organism>
<comment type="caution">
    <text evidence="2">The sequence shown here is derived from an EMBL/GenBank/DDBJ whole genome shotgun (WGS) entry which is preliminary data.</text>
</comment>
<gene>
    <name evidence="2" type="ORF">Sjap_003244</name>
</gene>